<name>A0A4Y2RJH9_ARAVE</name>
<gene>
    <name evidence="3" type="ORF">AVEN_177399_1</name>
    <name evidence="4" type="ORF">AVEN_177403_1</name>
    <name evidence="1" type="ORF">AVEN_76745_1</name>
    <name evidence="2" type="ORF">AVEN_76749_1</name>
</gene>
<protein>
    <submittedName>
        <fullName evidence="1">Uncharacterized protein</fullName>
    </submittedName>
</protein>
<proteinExistence type="predicted"/>
<dbReference type="EMBL" id="BGPR01017341">
    <property type="protein sequence ID" value="GBN75806.1"/>
    <property type="molecule type" value="Genomic_DNA"/>
</dbReference>
<evidence type="ECO:0000313" key="3">
    <source>
        <dbReference type="EMBL" id="GBN75806.1"/>
    </source>
</evidence>
<dbReference type="EMBL" id="BGPR01017340">
    <property type="protein sequence ID" value="GBN75798.1"/>
    <property type="molecule type" value="Genomic_DNA"/>
</dbReference>
<dbReference type="EMBL" id="BGPR01017340">
    <property type="protein sequence ID" value="GBN75802.1"/>
    <property type="molecule type" value="Genomic_DNA"/>
</dbReference>
<keyword evidence="5" id="KW-1185">Reference proteome</keyword>
<evidence type="ECO:0000313" key="5">
    <source>
        <dbReference type="Proteomes" id="UP000499080"/>
    </source>
</evidence>
<dbReference type="OrthoDB" id="6078991at2759"/>
<dbReference type="EMBL" id="BGPR01017341">
    <property type="protein sequence ID" value="GBN75810.1"/>
    <property type="molecule type" value="Genomic_DNA"/>
</dbReference>
<sequence length="86" mass="9610">MTLWADFVKANQLVASLRGSAAEILQGIPADKLTDLSTHGPCLLRMPSGCSRKFNSPVLRRRHQRRRNVTFNEVNGIYGFEIGLVI</sequence>
<evidence type="ECO:0000313" key="1">
    <source>
        <dbReference type="EMBL" id="GBN75798.1"/>
    </source>
</evidence>
<evidence type="ECO:0000313" key="2">
    <source>
        <dbReference type="EMBL" id="GBN75802.1"/>
    </source>
</evidence>
<accession>A0A4Y2RJH9</accession>
<evidence type="ECO:0000313" key="4">
    <source>
        <dbReference type="EMBL" id="GBN75810.1"/>
    </source>
</evidence>
<dbReference type="Proteomes" id="UP000499080">
    <property type="component" value="Unassembled WGS sequence"/>
</dbReference>
<comment type="caution">
    <text evidence="1">The sequence shown here is derived from an EMBL/GenBank/DDBJ whole genome shotgun (WGS) entry which is preliminary data.</text>
</comment>
<organism evidence="1 5">
    <name type="scientific">Araneus ventricosus</name>
    <name type="common">Orbweaver spider</name>
    <name type="synonym">Epeira ventricosa</name>
    <dbReference type="NCBI Taxonomy" id="182803"/>
    <lineage>
        <taxon>Eukaryota</taxon>
        <taxon>Metazoa</taxon>
        <taxon>Ecdysozoa</taxon>
        <taxon>Arthropoda</taxon>
        <taxon>Chelicerata</taxon>
        <taxon>Arachnida</taxon>
        <taxon>Araneae</taxon>
        <taxon>Araneomorphae</taxon>
        <taxon>Entelegynae</taxon>
        <taxon>Araneoidea</taxon>
        <taxon>Araneidae</taxon>
        <taxon>Araneus</taxon>
    </lineage>
</organism>
<dbReference type="AlphaFoldDB" id="A0A4Y2RJH9"/>
<reference evidence="1 5" key="1">
    <citation type="journal article" date="2019" name="Sci. Rep.">
        <title>Orb-weaving spider Araneus ventricosus genome elucidates the spidroin gene catalogue.</title>
        <authorList>
            <person name="Kono N."/>
            <person name="Nakamura H."/>
            <person name="Ohtoshi R."/>
            <person name="Moran D.A.P."/>
            <person name="Shinohara A."/>
            <person name="Yoshida Y."/>
            <person name="Fujiwara M."/>
            <person name="Mori M."/>
            <person name="Tomita M."/>
            <person name="Arakawa K."/>
        </authorList>
    </citation>
    <scope>NUCLEOTIDE SEQUENCE [LARGE SCALE GENOMIC DNA]</scope>
</reference>